<dbReference type="GO" id="GO:0016805">
    <property type="term" value="F:dipeptidase activity"/>
    <property type="evidence" value="ECO:0007669"/>
    <property type="project" value="TreeGrafter"/>
</dbReference>
<dbReference type="AlphaFoldDB" id="A0A8H5AG12"/>
<dbReference type="Gene3D" id="3.30.70.360">
    <property type="match status" value="1"/>
</dbReference>
<dbReference type="PANTHER" id="PTHR30575:SF0">
    <property type="entry name" value="XAA-ARG DIPEPTIDASE"/>
    <property type="match status" value="1"/>
</dbReference>
<dbReference type="EMBL" id="JAAFOW010000767">
    <property type="protein sequence ID" value="KAF5264280.1"/>
    <property type="molecule type" value="Genomic_DNA"/>
</dbReference>
<feature type="domain" description="Tyrosinase copper-binding" evidence="2">
    <location>
        <begin position="536"/>
        <end position="711"/>
    </location>
</feature>
<dbReference type="Gene3D" id="3.40.630.10">
    <property type="entry name" value="Zn peptidases"/>
    <property type="match status" value="1"/>
</dbReference>
<dbReference type="SUPFAM" id="SSF55031">
    <property type="entry name" value="Bacterial exopeptidase dimerisation domain"/>
    <property type="match status" value="1"/>
</dbReference>
<dbReference type="InterPro" id="IPR052030">
    <property type="entry name" value="Peptidase_M20/M20A_hydrolases"/>
</dbReference>
<dbReference type="PANTHER" id="PTHR30575">
    <property type="entry name" value="PEPTIDASE M20"/>
    <property type="match status" value="1"/>
</dbReference>
<name>A0A8H5AG12_FUSOX</name>
<dbReference type="Proteomes" id="UP000558688">
    <property type="component" value="Unassembled WGS sequence"/>
</dbReference>
<evidence type="ECO:0000313" key="4">
    <source>
        <dbReference type="Proteomes" id="UP000558688"/>
    </source>
</evidence>
<dbReference type="InterPro" id="IPR008922">
    <property type="entry name" value="Di-copper_centre_dom_sf"/>
</dbReference>
<dbReference type="Pfam" id="PF01546">
    <property type="entry name" value="Peptidase_M20"/>
    <property type="match status" value="1"/>
</dbReference>
<dbReference type="SUPFAM" id="SSF53187">
    <property type="entry name" value="Zn-dependent exopeptidases"/>
    <property type="match status" value="1"/>
</dbReference>
<protein>
    <recommendedName>
        <fullName evidence="2">Tyrosinase copper-binding domain-containing protein</fullName>
    </recommendedName>
</protein>
<sequence length="906" mass="100564">MAHISSGLLYYFSRCPSQVLYLPDDQNVRYLPSEEFVAGDQAYLIGPDRLSVRAAELILQIHEHPELGWDEKYAHRVLTDYLEKQGFNVTRGAYNLSTAFIAEYSNGKGRSVSFNAEYDALPGMGHACGHNLIATASVAAGLGVKNALKSGGLKGKVTIVGTPAEEIGGGKAKLIQAGAYDDLDCSLMAHPGPRNYIFYAEYPALMTARVNWTEVPAQWNGLNALDGFVSAYVMTGLLRQQLELDTAIQQVLSESSNVLNIIPAEAKSEWAIMCPTMEQRAKLEKKMHGIWNASATATDTNFTLKPELDYWNAKLNSVLTRVYFKNQMEFFDPKNTKDGKQFSYKDVEEILNPKRVSPTDQGNVSHKLPSIHIMFPITNNVSNHEAGFANASGTELAHRQAIEAGKFLAMTAISVLNNETTAKEMWKEWKIMSKEKGSQRQNFGHMPMQPGLLHQEERIDADDLLALSIRSHLVTDVPDGEFVSQAEDMPKLVDKDIPHCNRQPRKSMSKLLKGNTLRSSPLGKKALADNHTTTDVSRYTKPAGYKTVRYPLSGLVGNPKDKHDIEVHNAKYLNHEDNTKILNSNVKAWMDGTVQITPDGDPDTRIPDTYSIFSRFQICLEAPNYTIFSNKASMAQYIVEHGGQPHYGAALEEPHNVIHLALGGFYQKGVYNADPILGANGDMGENETAAFGPIFYLHHAFIDYTFWQWQSRHDCTAAGSLTVEAGKDGTFSMGDPTFPKGTALDTNSPLDPFEKPGGGFYTSEDVTDIKKLEYSYGPGSLDVDSDPGRDTPPREPIASIARVHSVSRADYADSFVIRTHVELPDGRKVEVGREAVLSRWSVAGCRNCQDHLDESSFIAIDRKTMETLKGNNDDKENIKFHVQIQSRQFGGDELREPVREPVVEFL</sequence>
<evidence type="ECO:0000256" key="1">
    <source>
        <dbReference type="ARBA" id="ARBA00006247"/>
    </source>
</evidence>
<evidence type="ECO:0000313" key="3">
    <source>
        <dbReference type="EMBL" id="KAF5264280.1"/>
    </source>
</evidence>
<evidence type="ECO:0000259" key="2">
    <source>
        <dbReference type="Pfam" id="PF00264"/>
    </source>
</evidence>
<dbReference type="InterPro" id="IPR036264">
    <property type="entry name" value="Bact_exopeptidase_dim_dom"/>
</dbReference>
<gene>
    <name evidence="3" type="ORF">FOXYS1_4937</name>
</gene>
<dbReference type="Pfam" id="PF00264">
    <property type="entry name" value="Tyrosinase"/>
    <property type="match status" value="1"/>
</dbReference>
<dbReference type="GO" id="GO:0016491">
    <property type="term" value="F:oxidoreductase activity"/>
    <property type="evidence" value="ECO:0007669"/>
    <property type="project" value="InterPro"/>
</dbReference>
<comment type="caution">
    <text evidence="3">The sequence shown here is derived from an EMBL/GenBank/DDBJ whole genome shotgun (WGS) entry which is preliminary data.</text>
</comment>
<comment type="similarity">
    <text evidence="1">Belongs to the peptidase M20A family.</text>
</comment>
<accession>A0A8H5AG12</accession>
<reference evidence="3" key="1">
    <citation type="submission" date="2020-02" db="EMBL/GenBank/DDBJ databases">
        <title>Identification and distribution of gene clusters putatively required for synthesis of sphingolipid metabolism inhibitors in phylogenetically diverse species of the filamentous fungus Fusarium.</title>
        <authorList>
            <person name="Kim H.-S."/>
            <person name="Busman M."/>
            <person name="Brown D.W."/>
            <person name="Divon H."/>
            <person name="Uhlig S."/>
            <person name="Proctor R.H."/>
        </authorList>
    </citation>
    <scope>NUCLEOTIDE SEQUENCE [LARGE SCALE GENOMIC DNA]</scope>
    <source>
        <strain evidence="3">NRRL 39464</strain>
    </source>
</reference>
<dbReference type="InterPro" id="IPR002933">
    <property type="entry name" value="Peptidase_M20"/>
</dbReference>
<organism evidence="3 4">
    <name type="scientific">Fusarium oxysporum</name>
    <name type="common">Fusarium vascular wilt</name>
    <dbReference type="NCBI Taxonomy" id="5507"/>
    <lineage>
        <taxon>Eukaryota</taxon>
        <taxon>Fungi</taxon>
        <taxon>Dikarya</taxon>
        <taxon>Ascomycota</taxon>
        <taxon>Pezizomycotina</taxon>
        <taxon>Sordariomycetes</taxon>
        <taxon>Hypocreomycetidae</taxon>
        <taxon>Hypocreales</taxon>
        <taxon>Nectriaceae</taxon>
        <taxon>Fusarium</taxon>
        <taxon>Fusarium oxysporum species complex</taxon>
    </lineage>
</organism>
<dbReference type="SUPFAM" id="SSF48056">
    <property type="entry name" value="Di-copper centre-containing domain"/>
    <property type="match status" value="1"/>
</dbReference>
<dbReference type="Gene3D" id="1.10.1280.10">
    <property type="entry name" value="Di-copper center containing domain from catechol oxidase"/>
    <property type="match status" value="1"/>
</dbReference>
<dbReference type="InterPro" id="IPR002227">
    <property type="entry name" value="Tyrosinase_Cu-bd"/>
</dbReference>
<proteinExistence type="inferred from homology"/>